<dbReference type="AlphaFoldDB" id="C7MSC3"/>
<reference evidence="1 2" key="1">
    <citation type="journal article" date="2009" name="Stand. Genomic Sci.">
        <title>Complete genome sequence of Saccharomonospora viridis type strain (P101).</title>
        <authorList>
            <person name="Pati A."/>
            <person name="Sikorski J."/>
            <person name="Nolan M."/>
            <person name="Lapidus A."/>
            <person name="Copeland A."/>
            <person name="Glavina Del Rio T."/>
            <person name="Lucas S."/>
            <person name="Chen F."/>
            <person name="Tice H."/>
            <person name="Pitluck S."/>
            <person name="Cheng J.F."/>
            <person name="Chertkov O."/>
            <person name="Brettin T."/>
            <person name="Han C."/>
            <person name="Detter J.C."/>
            <person name="Kuske C."/>
            <person name="Bruce D."/>
            <person name="Goodwin L."/>
            <person name="Chain P."/>
            <person name="D'haeseleer P."/>
            <person name="Chen A."/>
            <person name="Palaniappan K."/>
            <person name="Ivanova N."/>
            <person name="Mavromatis K."/>
            <person name="Mikhailova N."/>
            <person name="Rohde M."/>
            <person name="Tindall B.J."/>
            <person name="Goker M."/>
            <person name="Bristow J."/>
            <person name="Eisen J.A."/>
            <person name="Markowitz V."/>
            <person name="Hugenholtz P."/>
            <person name="Kyrpides N.C."/>
            <person name="Klenk H.P."/>
        </authorList>
    </citation>
    <scope>NUCLEOTIDE SEQUENCE [LARGE SCALE GENOMIC DNA]</scope>
    <source>
        <strain evidence="2">ATCC 15386 / DSM 43017 / JCM 3036 / NBRC 12207 / P101</strain>
    </source>
</reference>
<evidence type="ECO:0000313" key="1">
    <source>
        <dbReference type="EMBL" id="ACU95236.1"/>
    </source>
</evidence>
<name>C7MSC3_SACVD</name>
<keyword evidence="2" id="KW-1185">Reference proteome</keyword>
<dbReference type="HOGENOM" id="CLU_1593365_0_0_11"/>
<organism evidence="1 2">
    <name type="scientific">Saccharomonospora viridis (strain ATCC 15386 / DSM 43017 / JCM 3036 / CCUG 5913 / NBRC 12207 / NCIMB 9602 / P101)</name>
    <name type="common">Thermoactinomyces viridis</name>
    <dbReference type="NCBI Taxonomy" id="471857"/>
    <lineage>
        <taxon>Bacteria</taxon>
        <taxon>Bacillati</taxon>
        <taxon>Actinomycetota</taxon>
        <taxon>Actinomycetes</taxon>
        <taxon>Pseudonocardiales</taxon>
        <taxon>Pseudonocardiaceae</taxon>
        <taxon>Saccharomonospora</taxon>
    </lineage>
</organism>
<accession>C7MSC3</accession>
<protein>
    <submittedName>
        <fullName evidence="1">Uncharacterized protein</fullName>
    </submittedName>
</protein>
<dbReference type="InterPro" id="IPR024520">
    <property type="entry name" value="DUF3558"/>
</dbReference>
<dbReference type="PROSITE" id="PS51257">
    <property type="entry name" value="PROKAR_LIPOPROTEIN"/>
    <property type="match status" value="1"/>
</dbReference>
<dbReference type="Proteomes" id="UP000000841">
    <property type="component" value="Chromosome"/>
</dbReference>
<sequence length="167" mass="18688">MTNRWRGGRTIALISVVGVLLTGCSFFNSSRDIDPCSLVTDSELSAYGDYGEPERRDRGNQRICTWYNSTTQPLRTTVTPQLNIYVNHKQRYYTAGQNDVETGYAAGRRYKVRTTDSTCTVTMPVFKNTVGSKKKKGTVDIAVTMPDPKDNCPTARKIAEIVSPRLH</sequence>
<dbReference type="Pfam" id="PF12079">
    <property type="entry name" value="DUF3558"/>
    <property type="match status" value="1"/>
</dbReference>
<evidence type="ECO:0000313" key="2">
    <source>
        <dbReference type="Proteomes" id="UP000000841"/>
    </source>
</evidence>
<dbReference type="KEGG" id="svi:Svir_01480"/>
<dbReference type="RefSeq" id="WP_012795669.1">
    <property type="nucleotide sequence ID" value="NC_013159.1"/>
</dbReference>
<proteinExistence type="predicted"/>
<gene>
    <name evidence="1" type="ordered locus">Svir_01480</name>
</gene>
<dbReference type="EMBL" id="CP001683">
    <property type="protein sequence ID" value="ACU95236.1"/>
    <property type="molecule type" value="Genomic_DNA"/>
</dbReference>